<evidence type="ECO:0000313" key="6">
    <source>
        <dbReference type="Proteomes" id="UP000609531"/>
    </source>
</evidence>
<comment type="caution">
    <text evidence="5">The sequence shown here is derived from an EMBL/GenBank/DDBJ whole genome shotgun (WGS) entry which is preliminary data.</text>
</comment>
<dbReference type="GO" id="GO:0003677">
    <property type="term" value="F:DNA binding"/>
    <property type="evidence" value="ECO:0007669"/>
    <property type="project" value="UniProtKB-KW"/>
</dbReference>
<reference evidence="5" key="1">
    <citation type="submission" date="2020-12" db="EMBL/GenBank/DDBJ databases">
        <title>Bacterial taxonomy.</title>
        <authorList>
            <person name="Pan X."/>
        </authorList>
    </citation>
    <scope>NUCLEOTIDE SEQUENCE</scope>
    <source>
        <strain evidence="5">B2012</strain>
    </source>
</reference>
<evidence type="ECO:0000313" key="5">
    <source>
        <dbReference type="EMBL" id="MBJ3778621.1"/>
    </source>
</evidence>
<sequence length="239" mass="27029">MSATDPSGTLGDTAARGFYPEMVYQRLRLDILNATFEPGTILRQQELAERYQVSRVPLREAMTRLTAEGMLILRPRRGYAVISLEPDQIVEVFELRAVIEEHAGYVAARARTKDDVRRLDALIVAMEALDPASARYVDDWSSLNYDFHVCLVGSTRRERLARTAAALRDTVEPYIRIESRLTGDMKHAEREHREIAQAFKAGDATSLAALCRQHVEHTAQRLLRQIRQRSAATSPTHLS</sequence>
<dbReference type="PANTHER" id="PTHR43537:SF41">
    <property type="entry name" value="TRANSCRIPTIONAL REGULATORY PROTEIN"/>
    <property type="match status" value="1"/>
</dbReference>
<name>A0A934IPF0_9HYPH</name>
<keyword evidence="3" id="KW-0804">Transcription</keyword>
<evidence type="ECO:0000256" key="3">
    <source>
        <dbReference type="ARBA" id="ARBA00023163"/>
    </source>
</evidence>
<dbReference type="Proteomes" id="UP000609531">
    <property type="component" value="Unassembled WGS sequence"/>
</dbReference>
<organism evidence="5 6">
    <name type="scientific">Acuticoccus mangrovi</name>
    <dbReference type="NCBI Taxonomy" id="2796142"/>
    <lineage>
        <taxon>Bacteria</taxon>
        <taxon>Pseudomonadati</taxon>
        <taxon>Pseudomonadota</taxon>
        <taxon>Alphaproteobacteria</taxon>
        <taxon>Hyphomicrobiales</taxon>
        <taxon>Amorphaceae</taxon>
        <taxon>Acuticoccus</taxon>
    </lineage>
</organism>
<keyword evidence="6" id="KW-1185">Reference proteome</keyword>
<accession>A0A934IPF0</accession>
<dbReference type="Pfam" id="PF07729">
    <property type="entry name" value="FCD"/>
    <property type="match status" value="1"/>
</dbReference>
<dbReference type="EMBL" id="JAEKJA010000033">
    <property type="protein sequence ID" value="MBJ3778621.1"/>
    <property type="molecule type" value="Genomic_DNA"/>
</dbReference>
<dbReference type="InterPro" id="IPR000524">
    <property type="entry name" value="Tscrpt_reg_HTH_GntR"/>
</dbReference>
<evidence type="ECO:0000256" key="1">
    <source>
        <dbReference type="ARBA" id="ARBA00023015"/>
    </source>
</evidence>
<dbReference type="PROSITE" id="PS50949">
    <property type="entry name" value="HTH_GNTR"/>
    <property type="match status" value="1"/>
</dbReference>
<dbReference type="Gene3D" id="1.20.120.530">
    <property type="entry name" value="GntR ligand-binding domain-like"/>
    <property type="match status" value="1"/>
</dbReference>
<dbReference type="Gene3D" id="1.10.10.10">
    <property type="entry name" value="Winged helix-like DNA-binding domain superfamily/Winged helix DNA-binding domain"/>
    <property type="match status" value="1"/>
</dbReference>
<keyword evidence="2" id="KW-0238">DNA-binding</keyword>
<dbReference type="InterPro" id="IPR008920">
    <property type="entry name" value="TF_FadR/GntR_C"/>
</dbReference>
<dbReference type="PRINTS" id="PR00035">
    <property type="entry name" value="HTHGNTR"/>
</dbReference>
<dbReference type="SUPFAM" id="SSF48008">
    <property type="entry name" value="GntR ligand-binding domain-like"/>
    <property type="match status" value="1"/>
</dbReference>
<dbReference type="SMART" id="SM00345">
    <property type="entry name" value="HTH_GNTR"/>
    <property type="match status" value="1"/>
</dbReference>
<evidence type="ECO:0000259" key="4">
    <source>
        <dbReference type="PROSITE" id="PS50949"/>
    </source>
</evidence>
<dbReference type="InterPro" id="IPR036390">
    <property type="entry name" value="WH_DNA-bd_sf"/>
</dbReference>
<dbReference type="SUPFAM" id="SSF46785">
    <property type="entry name" value="Winged helix' DNA-binding domain"/>
    <property type="match status" value="1"/>
</dbReference>
<gene>
    <name evidence="5" type="ORF">JCR33_23165</name>
</gene>
<dbReference type="AlphaFoldDB" id="A0A934IPF0"/>
<dbReference type="RefSeq" id="WP_198884527.1">
    <property type="nucleotide sequence ID" value="NZ_JAEKJA010000033.1"/>
</dbReference>
<dbReference type="GO" id="GO:0003700">
    <property type="term" value="F:DNA-binding transcription factor activity"/>
    <property type="evidence" value="ECO:0007669"/>
    <property type="project" value="InterPro"/>
</dbReference>
<dbReference type="InterPro" id="IPR011711">
    <property type="entry name" value="GntR_C"/>
</dbReference>
<keyword evidence="1" id="KW-0805">Transcription regulation</keyword>
<dbReference type="Pfam" id="PF00392">
    <property type="entry name" value="GntR"/>
    <property type="match status" value="1"/>
</dbReference>
<dbReference type="PANTHER" id="PTHR43537">
    <property type="entry name" value="TRANSCRIPTIONAL REGULATOR, GNTR FAMILY"/>
    <property type="match status" value="1"/>
</dbReference>
<proteinExistence type="predicted"/>
<dbReference type="SMART" id="SM00895">
    <property type="entry name" value="FCD"/>
    <property type="match status" value="1"/>
</dbReference>
<evidence type="ECO:0000256" key="2">
    <source>
        <dbReference type="ARBA" id="ARBA00023125"/>
    </source>
</evidence>
<dbReference type="CDD" id="cd07377">
    <property type="entry name" value="WHTH_GntR"/>
    <property type="match status" value="1"/>
</dbReference>
<protein>
    <submittedName>
        <fullName evidence="5">GntR family transcriptional regulator</fullName>
    </submittedName>
</protein>
<dbReference type="InterPro" id="IPR036388">
    <property type="entry name" value="WH-like_DNA-bd_sf"/>
</dbReference>
<feature type="domain" description="HTH gntR-type" evidence="4">
    <location>
        <begin position="17"/>
        <end position="84"/>
    </location>
</feature>